<comment type="catalytic activity">
    <reaction evidence="7">
        <text>L-glutamate + NADP(+) + H2O = 2-oxoglutarate + NH4(+) + NADPH + H(+)</text>
        <dbReference type="Rhea" id="RHEA:11612"/>
        <dbReference type="ChEBI" id="CHEBI:15377"/>
        <dbReference type="ChEBI" id="CHEBI:15378"/>
        <dbReference type="ChEBI" id="CHEBI:16810"/>
        <dbReference type="ChEBI" id="CHEBI:28938"/>
        <dbReference type="ChEBI" id="CHEBI:29985"/>
        <dbReference type="ChEBI" id="CHEBI:57783"/>
        <dbReference type="ChEBI" id="CHEBI:58349"/>
        <dbReference type="EC" id="1.4.1.3"/>
    </reaction>
</comment>
<dbReference type="SUPFAM" id="SSF53223">
    <property type="entry name" value="Aminoacid dehydrogenase-like, N-terminal domain"/>
    <property type="match status" value="1"/>
</dbReference>
<feature type="domain" description="Glutamate/phenylalanine/leucine/valine/L-tryptophan dehydrogenase C-terminal" evidence="9">
    <location>
        <begin position="292"/>
        <end position="585"/>
    </location>
</feature>
<dbReference type="Pfam" id="PF00208">
    <property type="entry name" value="ELFV_dehydrog"/>
    <property type="match status" value="1"/>
</dbReference>
<dbReference type="FunFam" id="3.40.50.720:FF:000100">
    <property type="entry name" value="Glutamate dehydrogenase 1, mitochondrial"/>
    <property type="match status" value="1"/>
</dbReference>
<dbReference type="PRINTS" id="PR00082">
    <property type="entry name" value="GLFDHDRGNASE"/>
</dbReference>
<dbReference type="Gene3D" id="3.40.50.10860">
    <property type="entry name" value="Leucine Dehydrogenase, chain A, domain 1"/>
    <property type="match status" value="1"/>
</dbReference>
<comment type="catalytic activity">
    <reaction evidence="6">
        <text>L-glutamate + NAD(+) + H2O = 2-oxoglutarate + NH4(+) + NADH + H(+)</text>
        <dbReference type="Rhea" id="RHEA:15133"/>
        <dbReference type="ChEBI" id="CHEBI:15377"/>
        <dbReference type="ChEBI" id="CHEBI:15378"/>
        <dbReference type="ChEBI" id="CHEBI:16810"/>
        <dbReference type="ChEBI" id="CHEBI:28938"/>
        <dbReference type="ChEBI" id="CHEBI:29985"/>
        <dbReference type="ChEBI" id="CHEBI:57540"/>
        <dbReference type="ChEBI" id="CHEBI:57945"/>
        <dbReference type="EC" id="1.4.1.3"/>
    </reaction>
</comment>
<name>A0A814FNV8_9BILA</name>
<organism evidence="10 11">
    <name type="scientific">Rotaria sordida</name>
    <dbReference type="NCBI Taxonomy" id="392033"/>
    <lineage>
        <taxon>Eukaryota</taxon>
        <taxon>Metazoa</taxon>
        <taxon>Spiralia</taxon>
        <taxon>Gnathifera</taxon>
        <taxon>Rotifera</taxon>
        <taxon>Eurotatoria</taxon>
        <taxon>Bdelloidea</taxon>
        <taxon>Philodinida</taxon>
        <taxon>Philodinidae</taxon>
        <taxon>Rotaria</taxon>
    </lineage>
</organism>
<dbReference type="CDD" id="cd01076">
    <property type="entry name" value="NAD_bind_1_Glu_DH"/>
    <property type="match status" value="1"/>
</dbReference>
<dbReference type="PANTHER" id="PTHR11606:SF13">
    <property type="entry name" value="GLUTAMATE DEHYDROGENASE 1, MITOCHONDRIAL"/>
    <property type="match status" value="1"/>
</dbReference>
<dbReference type="GO" id="GO:0004352">
    <property type="term" value="F:glutamate dehydrogenase (NAD+) activity"/>
    <property type="evidence" value="ECO:0007669"/>
    <property type="project" value="TreeGrafter"/>
</dbReference>
<dbReference type="EC" id="1.4.1.3" evidence="3"/>
<proteinExistence type="inferred from homology"/>
<dbReference type="Gene3D" id="1.10.287.140">
    <property type="match status" value="1"/>
</dbReference>
<dbReference type="Gene3D" id="3.40.50.720">
    <property type="entry name" value="NAD(P)-binding Rossmann-like Domain"/>
    <property type="match status" value="1"/>
</dbReference>
<dbReference type="Pfam" id="PF02812">
    <property type="entry name" value="ELFV_dehydrog_N"/>
    <property type="match status" value="1"/>
</dbReference>
<dbReference type="GO" id="GO:0006538">
    <property type="term" value="P:L-glutamate catabolic process"/>
    <property type="evidence" value="ECO:0007669"/>
    <property type="project" value="TreeGrafter"/>
</dbReference>
<protein>
    <recommendedName>
        <fullName evidence="3">glutamate dehydrogenase [NAD(P)(+)]</fullName>
        <ecNumber evidence="3">1.4.1.3</ecNumber>
    </recommendedName>
</protein>
<dbReference type="InterPro" id="IPR006095">
    <property type="entry name" value="Glu/Leu/Phe/Val/Trp_DH"/>
</dbReference>
<evidence type="ECO:0000256" key="7">
    <source>
        <dbReference type="ARBA" id="ARBA00048577"/>
    </source>
</evidence>
<evidence type="ECO:0000256" key="5">
    <source>
        <dbReference type="ARBA" id="ARBA00023128"/>
    </source>
</evidence>
<evidence type="ECO:0000256" key="8">
    <source>
        <dbReference type="RuleBase" id="RU004417"/>
    </source>
</evidence>
<dbReference type="PROSITE" id="PS00074">
    <property type="entry name" value="GLFV_DEHYDROGENASE"/>
    <property type="match status" value="1"/>
</dbReference>
<comment type="similarity">
    <text evidence="2 8">Belongs to the Glu/Leu/Phe/Val dehydrogenases family.</text>
</comment>
<keyword evidence="5" id="KW-0496">Mitochondrion</keyword>
<evidence type="ECO:0000313" key="10">
    <source>
        <dbReference type="EMBL" id="CAF0982706.1"/>
    </source>
</evidence>
<dbReference type="InterPro" id="IPR006096">
    <property type="entry name" value="Glu/Leu/Phe/Val/Trp_DH_C"/>
</dbReference>
<evidence type="ECO:0000313" key="11">
    <source>
        <dbReference type="Proteomes" id="UP000663864"/>
    </source>
</evidence>
<comment type="caution">
    <text evidence="10">The sequence shown here is derived from an EMBL/GenBank/DDBJ whole genome shotgun (WGS) entry which is preliminary data.</text>
</comment>
<accession>A0A814FNV8</accession>
<dbReference type="EMBL" id="CAJNOT010000440">
    <property type="protein sequence ID" value="CAF0982706.1"/>
    <property type="molecule type" value="Genomic_DNA"/>
</dbReference>
<sequence length="590" mass="65397">MNDYYRLEYNDALLITVVQQEKKNQLYTCPHTFYMSILLRIASSSSLALKFNKGCKHAVYLKRSLQSTATDSTRDTMDLDSENQREDHGTGFYTMVEKFYDRAAKILEDKLVDDMIKTKLSEEQKRLKVRGVLTMMKPPNYVLSLTFPVRRDSGEWELIEAWRAQHSLHRTPCKGGIRYSLDVNLDEVKALAALMTFKCACVNVPFGGAKAGVRINPKDWSEGELERITRRLTVELAKKGFIGPGIDVPAPDMGTGEREMAWIADTYSSTVGWEDINASACVTGKPILQGGIHGRTSATGRGLYHGVNNFINEKFYMDKVGLTTGLQGKTFIVQGFGNVGLHSARYLARNGAKCIGVLEWNGGIINPDGIDPIALQDYQFEHGTIVGFPGAKPYQNADKQELLYEPCDILVPAASEQQITSKNAHRIRAKIIAEGANGPTTPAADKILLSKNILVIPDLYINAGGVTVSYFEWLKDLNHSSYGRLTFKYQRDTNYSLLESVQSSLEAKFGKMGGKIPIIPSDEFYKRMAGASEVDIVHSGLEQTMERAGQAIMTTAKSFDLGLDLRTAAYVTALEKIYTVYSAAGMTFGV</sequence>
<evidence type="ECO:0000256" key="1">
    <source>
        <dbReference type="ARBA" id="ARBA00004173"/>
    </source>
</evidence>
<dbReference type="InterPro" id="IPR033922">
    <property type="entry name" value="NAD_bind_Glu_DH"/>
</dbReference>
<dbReference type="InterPro" id="IPR033524">
    <property type="entry name" value="Glu/Leu/Phe/Val_DH_AS"/>
</dbReference>
<dbReference type="AlphaFoldDB" id="A0A814FNV8"/>
<evidence type="ECO:0000256" key="3">
    <source>
        <dbReference type="ARBA" id="ARBA00012889"/>
    </source>
</evidence>
<reference evidence="10" key="1">
    <citation type="submission" date="2021-02" db="EMBL/GenBank/DDBJ databases">
        <authorList>
            <person name="Nowell W R."/>
        </authorList>
    </citation>
    <scope>NUCLEOTIDE SEQUENCE</scope>
</reference>
<evidence type="ECO:0000256" key="4">
    <source>
        <dbReference type="ARBA" id="ARBA00023002"/>
    </source>
</evidence>
<dbReference type="Proteomes" id="UP000663864">
    <property type="component" value="Unassembled WGS sequence"/>
</dbReference>
<comment type="subcellular location">
    <subcellularLocation>
        <location evidence="1">Mitochondrion</location>
    </subcellularLocation>
</comment>
<dbReference type="InterPro" id="IPR036291">
    <property type="entry name" value="NAD(P)-bd_dom_sf"/>
</dbReference>
<gene>
    <name evidence="10" type="ORF">ZHD862_LOCUS11590</name>
</gene>
<keyword evidence="4 8" id="KW-0560">Oxidoreductase</keyword>
<dbReference type="PANTHER" id="PTHR11606">
    <property type="entry name" value="GLUTAMATE DEHYDROGENASE"/>
    <property type="match status" value="1"/>
</dbReference>
<dbReference type="InterPro" id="IPR046346">
    <property type="entry name" value="Aminoacid_DH-like_N_sf"/>
</dbReference>
<evidence type="ECO:0000256" key="2">
    <source>
        <dbReference type="ARBA" id="ARBA00006382"/>
    </source>
</evidence>
<dbReference type="SMART" id="SM00839">
    <property type="entry name" value="ELFV_dehydrog"/>
    <property type="match status" value="1"/>
</dbReference>
<dbReference type="SUPFAM" id="SSF51735">
    <property type="entry name" value="NAD(P)-binding Rossmann-fold domains"/>
    <property type="match status" value="1"/>
</dbReference>
<evidence type="ECO:0000259" key="9">
    <source>
        <dbReference type="SMART" id="SM00839"/>
    </source>
</evidence>
<dbReference type="InterPro" id="IPR006097">
    <property type="entry name" value="Glu/Leu/Phe/Val/Trp_DH_dimer"/>
</dbReference>
<dbReference type="GO" id="GO:0005739">
    <property type="term" value="C:mitochondrion"/>
    <property type="evidence" value="ECO:0007669"/>
    <property type="project" value="UniProtKB-SubCell"/>
</dbReference>
<dbReference type="FunFam" id="3.40.50.10860:FF:000007">
    <property type="entry name" value="Glutamate dehydrogenase 1, mitochondrial"/>
    <property type="match status" value="1"/>
</dbReference>
<evidence type="ECO:0000256" key="6">
    <source>
        <dbReference type="ARBA" id="ARBA00047867"/>
    </source>
</evidence>